<protein>
    <submittedName>
        <fullName evidence="5">Type 1 glutamine amidotransferase domain-containing protein</fullName>
    </submittedName>
</protein>
<keyword evidence="5" id="KW-0315">Glutamine amidotransferase</keyword>
<proteinExistence type="inferred from homology"/>
<dbReference type="PANTHER" id="PTHR48094:SF11">
    <property type="entry name" value="GLUTATHIONE-INDEPENDENT GLYOXALASE HSP31-RELATED"/>
    <property type="match status" value="1"/>
</dbReference>
<accession>A0A7G8PFU8</accession>
<organism evidence="5 6">
    <name type="scientific">Mycolicibacterium fluoranthenivorans</name>
    <dbReference type="NCBI Taxonomy" id="258505"/>
    <lineage>
        <taxon>Bacteria</taxon>
        <taxon>Bacillati</taxon>
        <taxon>Actinomycetota</taxon>
        <taxon>Actinomycetes</taxon>
        <taxon>Mycobacteriales</taxon>
        <taxon>Mycobacteriaceae</taxon>
        <taxon>Mycolicibacterium</taxon>
    </lineage>
</organism>
<reference evidence="5 6" key="1">
    <citation type="submission" date="2020-07" db="EMBL/GenBank/DDBJ databases">
        <title>Draft genome sequence of four isobutane-metabolizing strains capable of cometabolically degrading diverse ether contaminants.</title>
        <authorList>
            <person name="Chen W."/>
            <person name="Faulkner N."/>
            <person name="Smith C."/>
            <person name="Hyman M."/>
        </authorList>
    </citation>
    <scope>NUCLEOTIDE SEQUENCE [LARGE SCALE GENOMIC DNA]</scope>
    <source>
        <strain evidence="5 6">2A</strain>
    </source>
</reference>
<evidence type="ECO:0000256" key="3">
    <source>
        <dbReference type="ARBA" id="ARBA00038493"/>
    </source>
</evidence>
<dbReference type="AlphaFoldDB" id="A0A7G8PFU8"/>
<dbReference type="Pfam" id="PF01965">
    <property type="entry name" value="DJ-1_PfpI"/>
    <property type="match status" value="1"/>
</dbReference>
<sequence length="245" mass="26331">MGYCRRGIRYSVAGPVRHSRPVSVPYVLFVVTNAAVIGPNNRATGFFFPEVAHPYEVLNRHGVAVEFCSPQGGRPPEDGFDAADPTQTEFLDTKAYRRLGRSRKLSEVDVLDYDAVFIPGGLGPMVDITGNPEVQDTVLRAWNAGLIVSAVCHGPSAFLGVVLDDGSPLVRGRHLTSFSAAEEDGYADKDVPFDLEAALRAEGALYQATDPWQPKLVVDGRLITGQNPQSGTLVGEALAEALGKH</sequence>
<evidence type="ECO:0000256" key="2">
    <source>
        <dbReference type="ARBA" id="ARBA00023239"/>
    </source>
</evidence>
<dbReference type="Gene3D" id="3.40.50.880">
    <property type="match status" value="1"/>
</dbReference>
<dbReference type="InterPro" id="IPR029062">
    <property type="entry name" value="Class_I_gatase-like"/>
</dbReference>
<feature type="domain" description="DJ-1/PfpI" evidence="4">
    <location>
        <begin position="50"/>
        <end position="239"/>
    </location>
</feature>
<dbReference type="SUPFAM" id="SSF52317">
    <property type="entry name" value="Class I glutamine amidotransferase-like"/>
    <property type="match status" value="1"/>
</dbReference>
<comment type="similarity">
    <text evidence="3">Belongs to the peptidase C56 family. HSP31-like subfamily.</text>
</comment>
<evidence type="ECO:0000313" key="5">
    <source>
        <dbReference type="EMBL" id="QNJ93214.1"/>
    </source>
</evidence>
<dbReference type="GO" id="GO:0019172">
    <property type="term" value="F:glyoxalase III activity"/>
    <property type="evidence" value="ECO:0007669"/>
    <property type="project" value="TreeGrafter"/>
</dbReference>
<dbReference type="GO" id="GO:0019243">
    <property type="term" value="P:methylglyoxal catabolic process to D-lactate via S-lactoyl-glutathione"/>
    <property type="evidence" value="ECO:0007669"/>
    <property type="project" value="TreeGrafter"/>
</dbReference>
<dbReference type="GO" id="GO:0016740">
    <property type="term" value="F:transferase activity"/>
    <property type="evidence" value="ECO:0007669"/>
    <property type="project" value="UniProtKB-KW"/>
</dbReference>
<keyword evidence="1" id="KW-0346">Stress response</keyword>
<dbReference type="InterPro" id="IPR050325">
    <property type="entry name" value="Prot/Nucl_acid_deglycase"/>
</dbReference>
<evidence type="ECO:0000313" key="6">
    <source>
        <dbReference type="Proteomes" id="UP000515498"/>
    </source>
</evidence>
<dbReference type="Proteomes" id="UP000515498">
    <property type="component" value="Chromosome"/>
</dbReference>
<gene>
    <name evidence="5" type="ORF">HZU40_02195</name>
</gene>
<dbReference type="CDD" id="cd03141">
    <property type="entry name" value="GATase1_Hsp31_like"/>
    <property type="match status" value="1"/>
</dbReference>
<dbReference type="KEGG" id="mflu:HZU40_02195"/>
<dbReference type="PANTHER" id="PTHR48094">
    <property type="entry name" value="PROTEIN/NUCLEIC ACID DEGLYCASE DJ-1-RELATED"/>
    <property type="match status" value="1"/>
</dbReference>
<dbReference type="InterPro" id="IPR002818">
    <property type="entry name" value="DJ-1/PfpI"/>
</dbReference>
<evidence type="ECO:0000256" key="1">
    <source>
        <dbReference type="ARBA" id="ARBA00023016"/>
    </source>
</evidence>
<keyword evidence="2" id="KW-0456">Lyase</keyword>
<evidence type="ECO:0000259" key="4">
    <source>
        <dbReference type="Pfam" id="PF01965"/>
    </source>
</evidence>
<keyword evidence="5" id="KW-0808">Transferase</keyword>
<dbReference type="GO" id="GO:0005737">
    <property type="term" value="C:cytoplasm"/>
    <property type="evidence" value="ECO:0007669"/>
    <property type="project" value="TreeGrafter"/>
</dbReference>
<dbReference type="EMBL" id="CP059894">
    <property type="protein sequence ID" value="QNJ93214.1"/>
    <property type="molecule type" value="Genomic_DNA"/>
</dbReference>
<name>A0A7G8PFU8_9MYCO</name>